<dbReference type="Pfam" id="PF13539">
    <property type="entry name" value="Peptidase_M15_4"/>
    <property type="match status" value="1"/>
</dbReference>
<protein>
    <submittedName>
        <fullName evidence="2">M15 family metallopeptidase</fullName>
    </submittedName>
</protein>
<sequence length="168" mass="19085">MCNRDECEIADVPLEFIDTAPIRSGAPLTILGAWMVWYDRHVEEIESPVWGWSATNAVPDSNHLAGVAIDINAPRYPWGRLTMPIDRVARVHQGLDLFEGTVFWGRAWSRPDEMHYQIGYREGAPELDVFAAKLRRGYLGIYPTAAPPVSRYVMEGFQQLLPPSRRTM</sequence>
<dbReference type="InterPro" id="IPR009045">
    <property type="entry name" value="Zn_M74/Hedgehog-like"/>
</dbReference>
<dbReference type="EMBL" id="JAMRXG010000018">
    <property type="protein sequence ID" value="MCM6777948.1"/>
    <property type="molecule type" value="Genomic_DNA"/>
</dbReference>
<accession>A0A9X2EFD8</accession>
<comment type="caution">
    <text evidence="2">The sequence shown here is derived from an EMBL/GenBank/DDBJ whole genome shotgun (WGS) entry which is preliminary data.</text>
</comment>
<gene>
    <name evidence="2" type="ORF">NDR86_31130</name>
</gene>
<evidence type="ECO:0000313" key="2">
    <source>
        <dbReference type="EMBL" id="MCM6777948.1"/>
    </source>
</evidence>
<dbReference type="Proteomes" id="UP001139157">
    <property type="component" value="Unassembled WGS sequence"/>
</dbReference>
<keyword evidence="3" id="KW-1185">Reference proteome</keyword>
<reference evidence="2" key="1">
    <citation type="submission" date="2022-06" db="EMBL/GenBank/DDBJ databases">
        <title>Novel species in genus nocardia.</title>
        <authorList>
            <person name="Li F."/>
        </authorList>
    </citation>
    <scope>NUCLEOTIDE SEQUENCE</scope>
    <source>
        <strain evidence="2">CDC141</strain>
    </source>
</reference>
<proteinExistence type="predicted"/>
<evidence type="ECO:0000313" key="3">
    <source>
        <dbReference type="Proteomes" id="UP001139157"/>
    </source>
</evidence>
<dbReference type="GO" id="GO:0008233">
    <property type="term" value="F:peptidase activity"/>
    <property type="evidence" value="ECO:0007669"/>
    <property type="project" value="InterPro"/>
</dbReference>
<dbReference type="AlphaFoldDB" id="A0A9X2EFD8"/>
<name>A0A9X2EFD8_9NOCA</name>
<feature type="domain" description="Peptidase M15C" evidence="1">
    <location>
        <begin position="60"/>
        <end position="118"/>
    </location>
</feature>
<organism evidence="2 3">
    <name type="scientific">Nocardia pulmonis</name>
    <dbReference type="NCBI Taxonomy" id="2951408"/>
    <lineage>
        <taxon>Bacteria</taxon>
        <taxon>Bacillati</taxon>
        <taxon>Actinomycetota</taxon>
        <taxon>Actinomycetes</taxon>
        <taxon>Mycobacteriales</taxon>
        <taxon>Nocardiaceae</taxon>
        <taxon>Nocardia</taxon>
    </lineage>
</organism>
<dbReference type="SUPFAM" id="SSF55166">
    <property type="entry name" value="Hedgehog/DD-peptidase"/>
    <property type="match status" value="1"/>
</dbReference>
<evidence type="ECO:0000259" key="1">
    <source>
        <dbReference type="Pfam" id="PF13539"/>
    </source>
</evidence>
<dbReference type="InterPro" id="IPR039561">
    <property type="entry name" value="Peptidase_M15C"/>
</dbReference>